<comment type="caution">
    <text evidence="6">The sequence shown here is derived from an EMBL/GenBank/DDBJ whole genome shotgun (WGS) entry which is preliminary data.</text>
</comment>
<evidence type="ECO:0000256" key="2">
    <source>
        <dbReference type="ARBA" id="ARBA00023125"/>
    </source>
</evidence>
<dbReference type="Proteomes" id="UP001361239">
    <property type="component" value="Unassembled WGS sequence"/>
</dbReference>
<evidence type="ECO:0000256" key="3">
    <source>
        <dbReference type="ARBA" id="ARBA00023163"/>
    </source>
</evidence>
<accession>A0ABU8RS04</accession>
<evidence type="ECO:0000256" key="4">
    <source>
        <dbReference type="PROSITE-ProRule" id="PRU00335"/>
    </source>
</evidence>
<keyword evidence="3" id="KW-0804">Transcription</keyword>
<dbReference type="PROSITE" id="PS50977">
    <property type="entry name" value="HTH_TETR_2"/>
    <property type="match status" value="1"/>
</dbReference>
<dbReference type="InterPro" id="IPR050109">
    <property type="entry name" value="HTH-type_TetR-like_transc_reg"/>
</dbReference>
<keyword evidence="7" id="KW-1185">Reference proteome</keyword>
<dbReference type="InterPro" id="IPR001647">
    <property type="entry name" value="HTH_TetR"/>
</dbReference>
<dbReference type="RefSeq" id="WP_339585704.1">
    <property type="nucleotide sequence ID" value="NZ_JBBHJZ010000001.1"/>
</dbReference>
<keyword evidence="2 4" id="KW-0238">DNA-binding</keyword>
<dbReference type="PANTHER" id="PTHR30055:SF220">
    <property type="entry name" value="TETR-FAMILY REGULATORY PROTEIN"/>
    <property type="match status" value="1"/>
</dbReference>
<reference evidence="6 7" key="1">
    <citation type="submission" date="2024-03" db="EMBL/GenBank/DDBJ databases">
        <authorList>
            <person name="Jo J.-H."/>
        </authorList>
    </citation>
    <scope>NUCLEOTIDE SEQUENCE [LARGE SCALE GENOMIC DNA]</scope>
    <source>
        <strain evidence="6 7">PS1R-30</strain>
    </source>
</reference>
<name>A0ABU8RS04_9SPHN</name>
<dbReference type="InterPro" id="IPR025996">
    <property type="entry name" value="MT1864/Rv1816-like_C"/>
</dbReference>
<dbReference type="Pfam" id="PF13305">
    <property type="entry name" value="TetR_C_33"/>
    <property type="match status" value="1"/>
</dbReference>
<dbReference type="SUPFAM" id="SSF48498">
    <property type="entry name" value="Tetracyclin repressor-like, C-terminal domain"/>
    <property type="match status" value="1"/>
</dbReference>
<dbReference type="PANTHER" id="PTHR30055">
    <property type="entry name" value="HTH-TYPE TRANSCRIPTIONAL REGULATOR RUTR"/>
    <property type="match status" value="1"/>
</dbReference>
<gene>
    <name evidence="6" type="ORF">WG901_03955</name>
</gene>
<dbReference type="InterPro" id="IPR036271">
    <property type="entry name" value="Tet_transcr_reg_TetR-rel_C_sf"/>
</dbReference>
<evidence type="ECO:0000259" key="5">
    <source>
        <dbReference type="PROSITE" id="PS50977"/>
    </source>
</evidence>
<dbReference type="EMBL" id="JBBHJZ010000001">
    <property type="protein sequence ID" value="MEJ5975773.1"/>
    <property type="molecule type" value="Genomic_DNA"/>
</dbReference>
<feature type="DNA-binding region" description="H-T-H motif" evidence="4">
    <location>
        <begin position="40"/>
        <end position="59"/>
    </location>
</feature>
<proteinExistence type="predicted"/>
<dbReference type="Pfam" id="PF00440">
    <property type="entry name" value="TetR_N"/>
    <property type="match status" value="1"/>
</dbReference>
<evidence type="ECO:0000256" key="1">
    <source>
        <dbReference type="ARBA" id="ARBA00023015"/>
    </source>
</evidence>
<evidence type="ECO:0000313" key="6">
    <source>
        <dbReference type="EMBL" id="MEJ5975773.1"/>
    </source>
</evidence>
<protein>
    <submittedName>
        <fullName evidence="6">TetR/AcrR family transcriptional regulator</fullName>
    </submittedName>
</protein>
<evidence type="ECO:0000313" key="7">
    <source>
        <dbReference type="Proteomes" id="UP001361239"/>
    </source>
</evidence>
<keyword evidence="1" id="KW-0805">Transcription regulation</keyword>
<dbReference type="SUPFAM" id="SSF46689">
    <property type="entry name" value="Homeodomain-like"/>
    <property type="match status" value="1"/>
</dbReference>
<organism evidence="6 7">
    <name type="scientific">Novosphingobium anseongense</name>
    <dbReference type="NCBI Taxonomy" id="3133436"/>
    <lineage>
        <taxon>Bacteria</taxon>
        <taxon>Pseudomonadati</taxon>
        <taxon>Pseudomonadota</taxon>
        <taxon>Alphaproteobacteria</taxon>
        <taxon>Sphingomonadales</taxon>
        <taxon>Sphingomonadaceae</taxon>
        <taxon>Novosphingobium</taxon>
    </lineage>
</organism>
<feature type="domain" description="HTH tetR-type" evidence="5">
    <location>
        <begin position="17"/>
        <end position="77"/>
    </location>
</feature>
<sequence>MITVSTSSETDRAYHHGDLRSALIEAGLTALETADPNELSLRQLAREVGVSATAVYRHFPDKHALLRALAETGLAKLFEQQSLAAAAAGGGSPGFAATGRAYVRFAVAHPGLFRLIFSHAELAGGAELGNNPAGRLLRANSEAMSGGDAAAAREMQVRAWAIAHGLAMLILDGHLPADDALIDATMPARDPCEI</sequence>
<dbReference type="Gene3D" id="1.10.357.10">
    <property type="entry name" value="Tetracycline Repressor, domain 2"/>
    <property type="match status" value="1"/>
</dbReference>
<dbReference type="InterPro" id="IPR009057">
    <property type="entry name" value="Homeodomain-like_sf"/>
</dbReference>